<dbReference type="Proteomes" id="UP000095594">
    <property type="component" value="Unassembled WGS sequence"/>
</dbReference>
<evidence type="ECO:0000256" key="3">
    <source>
        <dbReference type="ARBA" id="ARBA00001522"/>
    </source>
</evidence>
<feature type="binding site" evidence="19">
    <location>
        <position position="81"/>
    </location>
    <ligand>
        <name>GTP</name>
        <dbReference type="ChEBI" id="CHEBI:37565"/>
    </ligand>
</feature>
<proteinExistence type="inferred from homology"/>
<evidence type="ECO:0000313" key="20">
    <source>
        <dbReference type="EMBL" id="CUO29663.1"/>
    </source>
</evidence>
<gene>
    <name evidence="20" type="primary">cobU</name>
    <name evidence="20" type="ORF">ERS852471_01300</name>
</gene>
<dbReference type="GO" id="GO:0008820">
    <property type="term" value="F:cobinamide phosphate guanylyltransferase activity"/>
    <property type="evidence" value="ECO:0007669"/>
    <property type="project" value="UniProtKB-EC"/>
</dbReference>
<keyword evidence="12 19" id="KW-0547">Nucleotide-binding</keyword>
<organism evidence="20 21">
    <name type="scientific">Clostridium disporicum</name>
    <dbReference type="NCBI Taxonomy" id="84024"/>
    <lineage>
        <taxon>Bacteria</taxon>
        <taxon>Bacillati</taxon>
        <taxon>Bacillota</taxon>
        <taxon>Clostridia</taxon>
        <taxon>Eubacteriales</taxon>
        <taxon>Clostridiaceae</taxon>
        <taxon>Clostridium</taxon>
    </lineage>
</organism>
<evidence type="ECO:0000256" key="11">
    <source>
        <dbReference type="ARBA" id="ARBA00022679"/>
    </source>
</evidence>
<keyword evidence="13" id="KW-0418">Kinase</keyword>
<dbReference type="GO" id="GO:0005525">
    <property type="term" value="F:GTP binding"/>
    <property type="evidence" value="ECO:0007669"/>
    <property type="project" value="UniProtKB-KW"/>
</dbReference>
<dbReference type="Gene3D" id="3.40.50.300">
    <property type="entry name" value="P-loop containing nucleotide triphosphate hydrolases"/>
    <property type="match status" value="1"/>
</dbReference>
<evidence type="ECO:0000256" key="19">
    <source>
        <dbReference type="PIRSR" id="PIRSR006135-2"/>
    </source>
</evidence>
<comment type="pathway">
    <text evidence="6">Cofactor biosynthesis; adenosylcobalamin biosynthesis; adenosylcobalamin from cob(II)yrinate a,c-diamide: step 5/7.</text>
</comment>
<evidence type="ECO:0000256" key="10">
    <source>
        <dbReference type="ARBA" id="ARBA00022573"/>
    </source>
</evidence>
<feature type="binding site" evidence="19">
    <location>
        <begin position="50"/>
        <end position="53"/>
    </location>
    <ligand>
        <name>GTP</name>
        <dbReference type="ChEBI" id="CHEBI:37565"/>
    </ligand>
</feature>
<feature type="active site" description="GMP-histidine intermediate" evidence="18">
    <location>
        <position position="49"/>
    </location>
</feature>
<dbReference type="PIRSF" id="PIRSF006135">
    <property type="entry name" value="CobU"/>
    <property type="match status" value="1"/>
</dbReference>
<evidence type="ECO:0000256" key="17">
    <source>
        <dbReference type="ARBA" id="ARBA00030571"/>
    </source>
</evidence>
<evidence type="ECO:0000256" key="13">
    <source>
        <dbReference type="ARBA" id="ARBA00022777"/>
    </source>
</evidence>
<evidence type="ECO:0000256" key="2">
    <source>
        <dbReference type="ARBA" id="ARBA00000711"/>
    </source>
</evidence>
<comment type="pathway">
    <text evidence="5">Cofactor biosynthesis; adenosylcobalamin biosynthesis; adenosylcobalamin from cob(II)yrinate a,c-diamide: step 6/7.</text>
</comment>
<keyword evidence="14" id="KW-0067">ATP-binding</keyword>
<dbReference type="EC" id="2.7.7.62" evidence="9"/>
<dbReference type="GO" id="GO:0009236">
    <property type="term" value="P:cobalamin biosynthetic process"/>
    <property type="evidence" value="ECO:0007669"/>
    <property type="project" value="UniProtKB-UniPathway"/>
</dbReference>
<dbReference type="AlphaFoldDB" id="A0A174DVZ5"/>
<dbReference type="GO" id="GO:0043752">
    <property type="term" value="F:adenosylcobinamide kinase activity"/>
    <property type="evidence" value="ECO:0007669"/>
    <property type="project" value="UniProtKB-EC"/>
</dbReference>
<evidence type="ECO:0000256" key="8">
    <source>
        <dbReference type="ARBA" id="ARBA00012016"/>
    </source>
</evidence>
<keyword evidence="10" id="KW-0169">Cobalamin biosynthesis</keyword>
<dbReference type="PANTHER" id="PTHR34848">
    <property type="match status" value="1"/>
</dbReference>
<dbReference type="PANTHER" id="PTHR34848:SF1">
    <property type="entry name" value="BIFUNCTIONAL ADENOSYLCOBALAMIN BIOSYNTHESIS PROTEIN COBU"/>
    <property type="match status" value="1"/>
</dbReference>
<dbReference type="InterPro" id="IPR003203">
    <property type="entry name" value="CobU/CobP"/>
</dbReference>
<dbReference type="InterPro" id="IPR027417">
    <property type="entry name" value="P-loop_NTPase"/>
</dbReference>
<comment type="similarity">
    <text evidence="7">Belongs to the CobU/CobP family.</text>
</comment>
<feature type="binding site" evidence="19">
    <location>
        <position position="61"/>
    </location>
    <ligand>
        <name>GTP</name>
        <dbReference type="ChEBI" id="CHEBI:37565"/>
    </ligand>
</feature>
<evidence type="ECO:0000256" key="6">
    <source>
        <dbReference type="ARBA" id="ARBA00005159"/>
    </source>
</evidence>
<dbReference type="GO" id="GO:0005524">
    <property type="term" value="F:ATP binding"/>
    <property type="evidence" value="ECO:0007669"/>
    <property type="project" value="UniProtKB-KW"/>
</dbReference>
<dbReference type="EMBL" id="CYZX01000007">
    <property type="protein sequence ID" value="CUO29663.1"/>
    <property type="molecule type" value="Genomic_DNA"/>
</dbReference>
<accession>A0A174DVZ5</accession>
<feature type="binding site" evidence="19">
    <location>
        <begin position="9"/>
        <end position="16"/>
    </location>
    <ligand>
        <name>GTP</name>
        <dbReference type="ChEBI" id="CHEBI:37565"/>
    </ligand>
</feature>
<evidence type="ECO:0000256" key="18">
    <source>
        <dbReference type="PIRSR" id="PIRSR006135-1"/>
    </source>
</evidence>
<evidence type="ECO:0000256" key="4">
    <source>
        <dbReference type="ARBA" id="ARBA00003889"/>
    </source>
</evidence>
<reference evidence="20 21" key="1">
    <citation type="submission" date="2015-09" db="EMBL/GenBank/DDBJ databases">
        <authorList>
            <consortium name="Pathogen Informatics"/>
        </authorList>
    </citation>
    <scope>NUCLEOTIDE SEQUENCE [LARGE SCALE GENOMIC DNA]</scope>
    <source>
        <strain evidence="20 21">2789STDY5834856</strain>
    </source>
</reference>
<sequence length="182" mass="21078">MSKIILVTGGSRSGKSSYGESLLKEKDDVAYIATSIIYDEEMKERVKRHKESRNRLWSTIEDYRELYNRVADIKEKYIMLECIGTMITNLIFDKYTNVDNLSKDEINVLEKEIVNEVLKLLEQIRRKDKDAVIITNEVGFSLVSEYKLGRIFTDILGRVNQILAKESDEVYLVACGLPMRLK</sequence>
<evidence type="ECO:0000256" key="14">
    <source>
        <dbReference type="ARBA" id="ARBA00022840"/>
    </source>
</evidence>
<dbReference type="UniPathway" id="UPA00148">
    <property type="reaction ID" value="UER00236"/>
</dbReference>
<dbReference type="OrthoDB" id="9799422at2"/>
<evidence type="ECO:0000256" key="1">
    <source>
        <dbReference type="ARBA" id="ARBA00000312"/>
    </source>
</evidence>
<dbReference type="NCBIfam" id="NF004469">
    <property type="entry name" value="PRK05800.1"/>
    <property type="match status" value="1"/>
</dbReference>
<protein>
    <recommendedName>
        <fullName evidence="16">Adenosylcobinamide kinase</fullName>
        <ecNumber evidence="8">2.7.1.156</ecNumber>
        <ecNumber evidence="9">2.7.7.62</ecNumber>
    </recommendedName>
    <alternativeName>
        <fullName evidence="17">Adenosylcobinamide-phosphate guanylyltransferase</fullName>
    </alternativeName>
</protein>
<dbReference type="Pfam" id="PF02283">
    <property type="entry name" value="CobU"/>
    <property type="match status" value="1"/>
</dbReference>
<evidence type="ECO:0000256" key="12">
    <source>
        <dbReference type="ARBA" id="ARBA00022741"/>
    </source>
</evidence>
<comment type="catalytic activity">
    <reaction evidence="2">
        <text>adenosylcob(III)inamide phosphate + GTP + H(+) = adenosylcob(III)inamide-GDP + diphosphate</text>
        <dbReference type="Rhea" id="RHEA:22712"/>
        <dbReference type="ChEBI" id="CHEBI:15378"/>
        <dbReference type="ChEBI" id="CHEBI:33019"/>
        <dbReference type="ChEBI" id="CHEBI:37565"/>
        <dbReference type="ChEBI" id="CHEBI:58502"/>
        <dbReference type="ChEBI" id="CHEBI:60487"/>
        <dbReference type="EC" id="2.7.7.62"/>
    </reaction>
</comment>
<keyword evidence="15 19" id="KW-0342">GTP-binding</keyword>
<comment type="function">
    <text evidence="4">Catalyzes ATP-dependent phosphorylation of adenosylcobinamide and addition of GMP to adenosylcobinamide phosphate.</text>
</comment>
<dbReference type="EC" id="2.7.1.156" evidence="8"/>
<evidence type="ECO:0000256" key="15">
    <source>
        <dbReference type="ARBA" id="ARBA00023134"/>
    </source>
</evidence>
<evidence type="ECO:0000256" key="7">
    <source>
        <dbReference type="ARBA" id="ARBA00007490"/>
    </source>
</evidence>
<evidence type="ECO:0000256" key="16">
    <source>
        <dbReference type="ARBA" id="ARBA00029570"/>
    </source>
</evidence>
<comment type="catalytic activity">
    <reaction evidence="1">
        <text>adenosylcob(III)inamide + ATP = adenosylcob(III)inamide phosphate + ADP + H(+)</text>
        <dbReference type="Rhea" id="RHEA:15769"/>
        <dbReference type="ChEBI" id="CHEBI:2480"/>
        <dbReference type="ChEBI" id="CHEBI:15378"/>
        <dbReference type="ChEBI" id="CHEBI:30616"/>
        <dbReference type="ChEBI" id="CHEBI:58502"/>
        <dbReference type="ChEBI" id="CHEBI:456216"/>
        <dbReference type="EC" id="2.7.1.156"/>
    </reaction>
</comment>
<evidence type="ECO:0000313" key="21">
    <source>
        <dbReference type="Proteomes" id="UP000095594"/>
    </source>
</evidence>
<comment type="catalytic activity">
    <reaction evidence="3">
        <text>adenosylcob(III)inamide + GTP = adenosylcob(III)inamide phosphate + GDP + H(+)</text>
        <dbReference type="Rhea" id="RHEA:15765"/>
        <dbReference type="ChEBI" id="CHEBI:2480"/>
        <dbReference type="ChEBI" id="CHEBI:15378"/>
        <dbReference type="ChEBI" id="CHEBI:37565"/>
        <dbReference type="ChEBI" id="CHEBI:58189"/>
        <dbReference type="ChEBI" id="CHEBI:58502"/>
        <dbReference type="EC" id="2.7.1.156"/>
    </reaction>
</comment>
<evidence type="ECO:0000256" key="5">
    <source>
        <dbReference type="ARBA" id="ARBA00004692"/>
    </source>
</evidence>
<dbReference type="RefSeq" id="WP_055264877.1">
    <property type="nucleotide sequence ID" value="NZ_CABIXQ010000007.1"/>
</dbReference>
<name>A0A174DVZ5_9CLOT</name>
<dbReference type="SUPFAM" id="SSF52540">
    <property type="entry name" value="P-loop containing nucleoside triphosphate hydrolases"/>
    <property type="match status" value="1"/>
</dbReference>
<dbReference type="CDD" id="cd00544">
    <property type="entry name" value="CobU"/>
    <property type="match status" value="1"/>
</dbReference>
<evidence type="ECO:0000256" key="9">
    <source>
        <dbReference type="ARBA" id="ARBA00012523"/>
    </source>
</evidence>
<keyword evidence="11 20" id="KW-0808">Transferase</keyword>
<feature type="binding site" evidence="19">
    <location>
        <begin position="33"/>
        <end position="35"/>
    </location>
    <ligand>
        <name>GTP</name>
        <dbReference type="ChEBI" id="CHEBI:37565"/>
    </ligand>
</feature>